<name>A0A078KVY3_9GAMM</name>
<feature type="transmembrane region" description="Helical" evidence="2">
    <location>
        <begin position="36"/>
        <end position="56"/>
    </location>
</feature>
<dbReference type="eggNOG" id="ENOG5030QBA">
    <property type="taxonomic scope" value="Bacteria"/>
</dbReference>
<evidence type="ECO:0000256" key="1">
    <source>
        <dbReference type="SAM" id="MobiDB-lite"/>
    </source>
</evidence>
<reference evidence="3 4" key="1">
    <citation type="submission" date="2014-06" db="EMBL/GenBank/DDBJ databases">
        <authorList>
            <person name="Urmite Genomes Urmite Genomes"/>
        </authorList>
    </citation>
    <scope>NUCLEOTIDE SEQUENCE [LARGE SCALE GENOMIC DNA]</scope>
</reference>
<sequence>MNIKLKHLLENIVPFLILGIGIALLIGFFIMFSYILFWGLIIGLVLWGLTFVKNLFLSGMHPKKPPEKTKGRIIEHSDKD</sequence>
<evidence type="ECO:0000313" key="3">
    <source>
        <dbReference type="EMBL" id="CDZ75863.1"/>
    </source>
</evidence>
<dbReference type="STRING" id="1034943.BN59_00122"/>
<evidence type="ECO:0000256" key="2">
    <source>
        <dbReference type="SAM" id="Phobius"/>
    </source>
</evidence>
<keyword evidence="2" id="KW-0472">Membrane</keyword>
<feature type="region of interest" description="Disordered" evidence="1">
    <location>
        <begin position="60"/>
        <end position="80"/>
    </location>
</feature>
<gene>
    <name evidence="3" type="ORF">BN59_00122</name>
</gene>
<dbReference type="EMBL" id="CCSB01000001">
    <property type="protein sequence ID" value="CDZ75863.1"/>
    <property type="molecule type" value="Genomic_DNA"/>
</dbReference>
<keyword evidence="2" id="KW-0812">Transmembrane</keyword>
<accession>A0A078KVY3</accession>
<evidence type="ECO:0000313" key="4">
    <source>
        <dbReference type="Proteomes" id="UP000044071"/>
    </source>
</evidence>
<dbReference type="AlphaFoldDB" id="A0A078KVY3"/>
<dbReference type="Proteomes" id="UP000044071">
    <property type="component" value="Unassembled WGS sequence"/>
</dbReference>
<organism evidence="3 4">
    <name type="scientific">Legionella massiliensis</name>
    <dbReference type="NCBI Taxonomy" id="1034943"/>
    <lineage>
        <taxon>Bacteria</taxon>
        <taxon>Pseudomonadati</taxon>
        <taxon>Pseudomonadota</taxon>
        <taxon>Gammaproteobacteria</taxon>
        <taxon>Legionellales</taxon>
        <taxon>Legionellaceae</taxon>
        <taxon>Legionella</taxon>
    </lineage>
</organism>
<feature type="compositionally biased region" description="Basic and acidic residues" evidence="1">
    <location>
        <begin position="64"/>
        <end position="80"/>
    </location>
</feature>
<dbReference type="RefSeq" id="WP_043872500.1">
    <property type="nucleotide sequence ID" value="NZ_CCVW01000001.1"/>
</dbReference>
<proteinExistence type="predicted"/>
<keyword evidence="2" id="KW-1133">Transmembrane helix</keyword>
<keyword evidence="4" id="KW-1185">Reference proteome</keyword>
<protein>
    <submittedName>
        <fullName evidence="3">Uncharacterized protein</fullName>
    </submittedName>
</protein>
<feature type="transmembrane region" description="Helical" evidence="2">
    <location>
        <begin position="12"/>
        <end position="30"/>
    </location>
</feature>